<proteinExistence type="predicted"/>
<accession>A0A140GR83</accession>
<dbReference type="PATRIC" id="fig|1502.177.peg.3334"/>
<dbReference type="EMBL" id="CP013615">
    <property type="protein sequence ID" value="AMN31042.1"/>
    <property type="molecule type" value="Genomic_DNA"/>
</dbReference>
<gene>
    <name evidence="2" type="ORF">JFP838_pA0126</name>
</gene>
<reference evidence="2 3" key="1">
    <citation type="journal article" date="2016" name="PLoS ONE">
        <title>Plasmid Characterization and Chromosome Analysis of Two netF+ Clostridium perfringens Isolates Associated with Foal and Canine Necrotizing Enteritis.</title>
        <authorList>
            <person name="Mehdizadeh Gohari I."/>
            <person name="Kropinski A.M."/>
            <person name="Weese S.J."/>
            <person name="Parreira V.R."/>
            <person name="Whitehead A.E."/>
            <person name="Boerlin P."/>
            <person name="Prescott J.F."/>
        </authorList>
    </citation>
    <scope>NUCLEOTIDE SEQUENCE [LARGE SCALE GENOMIC DNA]</scope>
    <source>
        <strain evidence="2 3">JP838</strain>
        <plasmid evidence="3">Plasmid pJFP838A</plasmid>
    </source>
</reference>
<dbReference type="Proteomes" id="UP000070260">
    <property type="component" value="Plasmid pJFP838A"/>
</dbReference>
<dbReference type="RefSeq" id="WP_061429649.1">
    <property type="nucleotide sequence ID" value="NZ_CATNZX010000001.1"/>
</dbReference>
<feature type="domain" description="Antitoxin SocA-like Panacea" evidence="1">
    <location>
        <begin position="27"/>
        <end position="117"/>
    </location>
</feature>
<protein>
    <recommendedName>
        <fullName evidence="1">Antitoxin SocA-like Panacea domain-containing protein</fullName>
    </recommendedName>
</protein>
<evidence type="ECO:0000313" key="3">
    <source>
        <dbReference type="Proteomes" id="UP000070260"/>
    </source>
</evidence>
<dbReference type="InterPro" id="IPR025272">
    <property type="entry name" value="SocA_Panacea"/>
</dbReference>
<dbReference type="Pfam" id="PF13274">
    <property type="entry name" value="SocA_Panacea"/>
    <property type="match status" value="1"/>
</dbReference>
<geneLocation type="plasmid" evidence="2 3">
    <name>pJFP838A</name>
</geneLocation>
<evidence type="ECO:0000313" key="2">
    <source>
        <dbReference type="EMBL" id="AMN31042.1"/>
    </source>
</evidence>
<evidence type="ECO:0000259" key="1">
    <source>
        <dbReference type="Pfam" id="PF13274"/>
    </source>
</evidence>
<name>A0A140GR83_CLOPF</name>
<sequence length="159" mass="18856">MVNANGVASYIIKYCNEKGYMVNNLKLQKLLYYIALYYFKKTGEMLYLEDIVYWRHGPVVQEVYSNYRYRLDWNISEVSQIITYSEPNDDIKELVRTIVDIYSEYGAWDMVDKIQNELEPVFKEVNSKLIKYTIDTKHKIVNISILAKVLDKYPSSIFC</sequence>
<dbReference type="AlphaFoldDB" id="A0A140GR83"/>
<keyword evidence="2" id="KW-0614">Plasmid</keyword>
<organism evidence="2 3">
    <name type="scientific">Clostridium perfringens</name>
    <dbReference type="NCBI Taxonomy" id="1502"/>
    <lineage>
        <taxon>Bacteria</taxon>
        <taxon>Bacillati</taxon>
        <taxon>Bacillota</taxon>
        <taxon>Clostridia</taxon>
        <taxon>Eubacteriales</taxon>
        <taxon>Clostridiaceae</taxon>
        <taxon>Clostridium</taxon>
    </lineage>
</organism>